<comment type="caution">
    <text evidence="1">The sequence shown here is derived from an EMBL/GenBank/DDBJ whole genome shotgun (WGS) entry which is preliminary data.</text>
</comment>
<sequence length="149" mass="16090">MSSQRFQDFARQNNALSRLTAEAGALLALDAAFQKLLPAELAGQCRAVRIREEELVLFADNGMVGARLRMLATGLLPTLARQGYIAQRARIRIAPQYRTVVQPKALHIGEQGIAAIEQAAQSLPHAGLAQALAQLAKHQKARSADSTPL</sequence>
<dbReference type="EMBL" id="WSSB01000002">
    <property type="protein sequence ID" value="MXR35999.1"/>
    <property type="molecule type" value="Genomic_DNA"/>
</dbReference>
<evidence type="ECO:0000313" key="1">
    <source>
        <dbReference type="EMBL" id="MXR35999.1"/>
    </source>
</evidence>
<evidence type="ECO:0000313" key="2">
    <source>
        <dbReference type="Proteomes" id="UP000467214"/>
    </source>
</evidence>
<keyword evidence="2" id="KW-1185">Reference proteome</keyword>
<dbReference type="Pfam" id="PF05258">
    <property type="entry name" value="DciA"/>
    <property type="match status" value="1"/>
</dbReference>
<proteinExistence type="predicted"/>
<dbReference type="AlphaFoldDB" id="A0A845BIH5"/>
<protein>
    <submittedName>
        <fullName evidence="1">DUF721 domain-containing protein</fullName>
    </submittedName>
</protein>
<reference evidence="1 2" key="1">
    <citation type="submission" date="2019-12" db="EMBL/GenBank/DDBJ databases">
        <title>Neisseriaceae gen. nov. sp. Genome sequencing and assembly.</title>
        <authorList>
            <person name="Liu Z."/>
            <person name="Li A."/>
        </authorList>
    </citation>
    <scope>NUCLEOTIDE SEQUENCE [LARGE SCALE GENOMIC DNA]</scope>
    <source>
        <strain evidence="1 2">B2N2-7</strain>
    </source>
</reference>
<name>A0A845BIH5_9NEIS</name>
<accession>A0A845BIH5</accession>
<organism evidence="1 2">
    <name type="scientific">Craterilacuibacter sinensis</name>
    <dbReference type="NCBI Taxonomy" id="2686017"/>
    <lineage>
        <taxon>Bacteria</taxon>
        <taxon>Pseudomonadati</taxon>
        <taxon>Pseudomonadota</taxon>
        <taxon>Betaproteobacteria</taxon>
        <taxon>Neisseriales</taxon>
        <taxon>Neisseriaceae</taxon>
        <taxon>Craterilacuibacter</taxon>
    </lineage>
</organism>
<gene>
    <name evidence="1" type="ORF">GQF02_03290</name>
</gene>
<dbReference type="RefSeq" id="WP_160794811.1">
    <property type="nucleotide sequence ID" value="NZ_WSSB01000002.1"/>
</dbReference>
<dbReference type="InterPro" id="IPR007922">
    <property type="entry name" value="DciA-like"/>
</dbReference>
<dbReference type="Proteomes" id="UP000467214">
    <property type="component" value="Unassembled WGS sequence"/>
</dbReference>